<sequence>MRTGPPSTAAPHRDAPGPAWVRVATAGAALATVGAEAWLAVASLRGSEPLGTLLLVHLAVSAALTAVAALLYRFGGRSPCFLLLVVATAGLGPLGALGSVAAAVLRRAFSRRATPFAAWHAALFPTPEASPVQALYERLVLRGAGPAERSTVAPFQEVLALGTVAQKHRVVTMISDHFRLPFVPSLQSALNNPEPAIRVQAATASARIEGGFLKRSMALQERIAAAPGDPGILLALARHHDDYAGTGLLDPTRERGEMRRALELYERVGRLGPVDREVSEATGRLLLRLGEPARALPYLEEGAGGPDAPPSALALHLECLYRLGRLSALRALARRHRERVADPATPAELRRFLTLWAGDEALAPAGGPA</sequence>
<name>A0A502G772_9PROT</name>
<evidence type="ECO:0008006" key="4">
    <source>
        <dbReference type="Google" id="ProtNLM"/>
    </source>
</evidence>
<reference evidence="2 3" key="1">
    <citation type="journal article" date="2019" name="Environ. Microbiol.">
        <title>Species interactions and distinct microbial communities in high Arctic permafrost affected cryosols are associated with the CH4 and CO2 gas fluxes.</title>
        <authorList>
            <person name="Altshuler I."/>
            <person name="Hamel J."/>
            <person name="Turney S."/>
            <person name="Magnuson E."/>
            <person name="Levesque R."/>
            <person name="Greer C."/>
            <person name="Whyte L.G."/>
        </authorList>
    </citation>
    <scope>NUCLEOTIDE SEQUENCE [LARGE SCALE GENOMIC DNA]</scope>
    <source>
        <strain evidence="2 3">S9.3B</strain>
    </source>
</reference>
<keyword evidence="3" id="KW-1185">Reference proteome</keyword>
<evidence type="ECO:0000313" key="2">
    <source>
        <dbReference type="EMBL" id="TPG57708.1"/>
    </source>
</evidence>
<keyword evidence="1" id="KW-0472">Membrane</keyword>
<feature type="transmembrane region" description="Helical" evidence="1">
    <location>
        <begin position="20"/>
        <end position="41"/>
    </location>
</feature>
<feature type="transmembrane region" description="Helical" evidence="1">
    <location>
        <begin position="81"/>
        <end position="105"/>
    </location>
</feature>
<comment type="caution">
    <text evidence="2">The sequence shown here is derived from an EMBL/GenBank/DDBJ whole genome shotgun (WGS) entry which is preliminary data.</text>
</comment>
<accession>A0A502G772</accession>
<dbReference type="AlphaFoldDB" id="A0A502G772"/>
<evidence type="ECO:0000256" key="1">
    <source>
        <dbReference type="SAM" id="Phobius"/>
    </source>
</evidence>
<protein>
    <recommendedName>
        <fullName evidence="4">Tetratricopeptide repeat protein</fullName>
    </recommendedName>
</protein>
<dbReference type="Proteomes" id="UP000317078">
    <property type="component" value="Unassembled WGS sequence"/>
</dbReference>
<feature type="transmembrane region" description="Helical" evidence="1">
    <location>
        <begin position="53"/>
        <end position="75"/>
    </location>
</feature>
<organism evidence="2 3">
    <name type="scientific">Muricoccus nepalensis</name>
    <dbReference type="NCBI Taxonomy" id="1854500"/>
    <lineage>
        <taxon>Bacteria</taxon>
        <taxon>Pseudomonadati</taxon>
        <taxon>Pseudomonadota</taxon>
        <taxon>Alphaproteobacteria</taxon>
        <taxon>Acetobacterales</taxon>
        <taxon>Roseomonadaceae</taxon>
        <taxon>Muricoccus</taxon>
    </lineage>
</organism>
<dbReference type="RefSeq" id="WP_140882629.1">
    <property type="nucleotide sequence ID" value="NZ_RCZP01000007.1"/>
</dbReference>
<dbReference type="OrthoDB" id="7329435at2"/>
<dbReference type="EMBL" id="RCZP01000007">
    <property type="protein sequence ID" value="TPG57708.1"/>
    <property type="molecule type" value="Genomic_DNA"/>
</dbReference>
<dbReference type="InterPro" id="IPR011990">
    <property type="entry name" value="TPR-like_helical_dom_sf"/>
</dbReference>
<keyword evidence="1" id="KW-1133">Transmembrane helix</keyword>
<evidence type="ECO:0000313" key="3">
    <source>
        <dbReference type="Proteomes" id="UP000317078"/>
    </source>
</evidence>
<gene>
    <name evidence="2" type="ORF">EAH89_09755</name>
</gene>
<dbReference type="Gene3D" id="1.25.40.10">
    <property type="entry name" value="Tetratricopeptide repeat domain"/>
    <property type="match status" value="1"/>
</dbReference>
<keyword evidence="1" id="KW-0812">Transmembrane</keyword>
<proteinExistence type="predicted"/>